<comment type="caution">
    <text evidence="1">The sequence shown here is derived from an EMBL/GenBank/DDBJ whole genome shotgun (WGS) entry which is preliminary data.</text>
</comment>
<evidence type="ECO:0000313" key="1">
    <source>
        <dbReference type="EMBL" id="MPN00549.1"/>
    </source>
</evidence>
<organism evidence="1">
    <name type="scientific">bioreactor metagenome</name>
    <dbReference type="NCBI Taxonomy" id="1076179"/>
    <lineage>
        <taxon>unclassified sequences</taxon>
        <taxon>metagenomes</taxon>
        <taxon>ecological metagenomes</taxon>
    </lineage>
</organism>
<name>A0A645EHB9_9ZZZZ</name>
<gene>
    <name evidence="1" type="ORF">SDC9_147745</name>
</gene>
<proteinExistence type="predicted"/>
<dbReference type="AlphaFoldDB" id="A0A645EHB9"/>
<reference evidence="1" key="1">
    <citation type="submission" date="2019-08" db="EMBL/GenBank/DDBJ databases">
        <authorList>
            <person name="Kucharzyk K."/>
            <person name="Murdoch R.W."/>
            <person name="Higgins S."/>
            <person name="Loffler F."/>
        </authorList>
    </citation>
    <scope>NUCLEOTIDE SEQUENCE</scope>
</reference>
<protein>
    <submittedName>
        <fullName evidence="1">Uncharacterized protein</fullName>
    </submittedName>
</protein>
<sequence>MFATPISLPINLSILEKSNSATALEGISPSNLTISPHTLAPERRDNNIAALFKANSTLSGSAPLSKRNEASVLRLWRFELFLTETGLKKALSINTFVVEAVTPDSSPPKTPAIHIGFVALQIIRSSALRTRSAWSSVTNFSPSNALLTTTLPPSILL</sequence>
<accession>A0A645EHB9</accession>
<dbReference type="EMBL" id="VSSQ01046585">
    <property type="protein sequence ID" value="MPN00549.1"/>
    <property type="molecule type" value="Genomic_DNA"/>
</dbReference>